<name>A0A9X3N4V1_9ACTN</name>
<feature type="region of interest" description="Disordered" evidence="2">
    <location>
        <begin position="631"/>
        <end position="676"/>
    </location>
</feature>
<comment type="caution">
    <text evidence="3">The sequence shown here is derived from an EMBL/GenBank/DDBJ whole genome shotgun (WGS) entry which is preliminary data.</text>
</comment>
<dbReference type="Proteomes" id="UP001149140">
    <property type="component" value="Unassembled WGS sequence"/>
</dbReference>
<feature type="non-terminal residue" evidence="3">
    <location>
        <position position="676"/>
    </location>
</feature>
<dbReference type="EMBL" id="JAPDOD010000089">
    <property type="protein sequence ID" value="MDA0167133.1"/>
    <property type="molecule type" value="Genomic_DNA"/>
</dbReference>
<accession>A0A9X3N4V1</accession>
<evidence type="ECO:0000313" key="4">
    <source>
        <dbReference type="Proteomes" id="UP001149140"/>
    </source>
</evidence>
<feature type="coiled-coil region" evidence="1">
    <location>
        <begin position="333"/>
        <end position="360"/>
    </location>
</feature>
<keyword evidence="1" id="KW-0175">Coiled coil</keyword>
<sequence>MTERFKLMRCGLISLFHYANQVFDAEDGHLLLRGSNGSGKSTAMELVMPLLLDGNLSASNLSTSDGQRSIAYHLLLDGLYTRRLGYSWVQFAQLDADGSERWVTLALGVKMSADTRHDPWFLVWDTPVMIDPHVMLVRDDSAPLGRKDAAKLPDVEVFDSAEEYRARVNGLLFGFSERRYLAMIKLMRRLRSAQLGKSIDVGQTTQLLELALPEIDAELLGGVGGKLDELESLRVELAALREADGAASAFVARYRDFARGVLARELGAAEDVVRAARRAAKKELELDGLRHLAEDAVARAERDLVALGEDTARTQGELEALRASERWQAVEQVDVARKQASDQQERAKRAEARAAELLSEVTESASSLAAAARELASAEVSVADVGETLRDACARAGFADLVELPLTVSGVEVLDGARRARRGAVRGLVELETAATRAREVSDRARGALEAAEASERDLRGRRDELELAREGVQASLTAAVSSWVDELSELRLDRDERTALLRRAEDLNDRRRDLASALEGPVLRATRELAVAEEQARAQRAELSERLTVLAGERRDLSAAKDTPPPFAPWRDASQAGTPLWRLCDFAPHLDDAARAGLERALEATGLLDARVDETGTLRAEHGQVLLTAAGADSPSGRAAAAGADSPWGRAAAAGADSPSGRAAAAGADSRSRPT</sequence>
<evidence type="ECO:0000256" key="2">
    <source>
        <dbReference type="SAM" id="MobiDB-lite"/>
    </source>
</evidence>
<organism evidence="3 4">
    <name type="scientific">Solirubrobacter ginsenosidimutans</name>
    <dbReference type="NCBI Taxonomy" id="490573"/>
    <lineage>
        <taxon>Bacteria</taxon>
        <taxon>Bacillati</taxon>
        <taxon>Actinomycetota</taxon>
        <taxon>Thermoleophilia</taxon>
        <taxon>Solirubrobacterales</taxon>
        <taxon>Solirubrobacteraceae</taxon>
        <taxon>Solirubrobacter</taxon>
    </lineage>
</organism>
<feature type="compositionally biased region" description="Low complexity" evidence="2">
    <location>
        <begin position="631"/>
        <end position="670"/>
    </location>
</feature>
<evidence type="ECO:0008006" key="5">
    <source>
        <dbReference type="Google" id="ProtNLM"/>
    </source>
</evidence>
<reference evidence="3" key="1">
    <citation type="submission" date="2022-10" db="EMBL/GenBank/DDBJ databases">
        <title>The WGS of Solirubrobacter ginsenosidimutans DSM 21036.</title>
        <authorList>
            <person name="Jiang Z."/>
        </authorList>
    </citation>
    <scope>NUCLEOTIDE SEQUENCE</scope>
    <source>
        <strain evidence="3">DSM 21036</strain>
    </source>
</reference>
<gene>
    <name evidence="3" type="ORF">OM076_43130</name>
</gene>
<proteinExistence type="predicted"/>
<evidence type="ECO:0000313" key="3">
    <source>
        <dbReference type="EMBL" id="MDA0167133.1"/>
    </source>
</evidence>
<protein>
    <recommendedName>
        <fullName evidence="5">TIGR02680 family protein</fullName>
    </recommendedName>
</protein>
<dbReference type="AlphaFoldDB" id="A0A9X3N4V1"/>
<evidence type="ECO:0000256" key="1">
    <source>
        <dbReference type="SAM" id="Coils"/>
    </source>
</evidence>
<keyword evidence="4" id="KW-1185">Reference proteome</keyword>